<comment type="caution">
    <text evidence="2">The sequence shown here is derived from an EMBL/GenBank/DDBJ whole genome shotgun (WGS) entry which is preliminary data.</text>
</comment>
<evidence type="ECO:0000256" key="1">
    <source>
        <dbReference type="SAM" id="MobiDB-lite"/>
    </source>
</evidence>
<protein>
    <submittedName>
        <fullName evidence="2">Uncharacterized protein</fullName>
    </submittedName>
</protein>
<accession>M2AQ66</accession>
<reference evidence="2" key="2">
    <citation type="journal article" date="2013" name="Mar. Genomics">
        <title>Expression of sulfatases in Rhodopirellula baltica and the diversity of sulfatases in the genus Rhodopirellula.</title>
        <authorList>
            <person name="Wegner C.E."/>
            <person name="Richter-Heitmann T."/>
            <person name="Klindworth A."/>
            <person name="Klockow C."/>
            <person name="Richter M."/>
            <person name="Achstetter T."/>
            <person name="Glockner F.O."/>
            <person name="Harder J."/>
        </authorList>
    </citation>
    <scope>NUCLEOTIDE SEQUENCE [LARGE SCALE GENOMIC DNA]</scope>
    <source>
        <strain evidence="2">6C</strain>
    </source>
</reference>
<dbReference type="Proteomes" id="UP000011529">
    <property type="component" value="Unassembled WGS sequence"/>
</dbReference>
<dbReference type="EMBL" id="ANMO01000005">
    <property type="protein sequence ID" value="EMB19225.1"/>
    <property type="molecule type" value="Genomic_DNA"/>
</dbReference>
<gene>
    <name evidence="2" type="ORF">RE6C_00044</name>
</gene>
<dbReference type="PATRIC" id="fig|1263867.3.peg.42"/>
<dbReference type="AlphaFoldDB" id="M2AQ66"/>
<evidence type="ECO:0000313" key="3">
    <source>
        <dbReference type="Proteomes" id="UP000011529"/>
    </source>
</evidence>
<keyword evidence="3" id="KW-1185">Reference proteome</keyword>
<organism evidence="2 3">
    <name type="scientific">Rhodopirellula europaea 6C</name>
    <dbReference type="NCBI Taxonomy" id="1263867"/>
    <lineage>
        <taxon>Bacteria</taxon>
        <taxon>Pseudomonadati</taxon>
        <taxon>Planctomycetota</taxon>
        <taxon>Planctomycetia</taxon>
        <taxon>Pirellulales</taxon>
        <taxon>Pirellulaceae</taxon>
        <taxon>Rhodopirellula</taxon>
    </lineage>
</organism>
<feature type="compositionally biased region" description="Basic and acidic residues" evidence="1">
    <location>
        <begin position="1"/>
        <end position="13"/>
    </location>
</feature>
<sequence>MERRGSPPADRNRSPKKTMSPELETLDQLQGGDLPLNTVRGLFKDAGHFRRSITSMLDAGDVILLDQESQTVPRWKHAEIFGQPAGHSTLQSYRLSLDDAGAARIQ</sequence>
<proteinExistence type="predicted"/>
<reference evidence="2" key="1">
    <citation type="submission" date="2012-11" db="EMBL/GenBank/DDBJ databases">
        <title>Permanent draft genomes of Rhodopirellula europaea strain SH398 and 6C.</title>
        <authorList>
            <person name="Richter M."/>
            <person name="Richter-Heitmann T."/>
            <person name="Frank C."/>
            <person name="Harder J."/>
            <person name="Glockner F.O."/>
        </authorList>
    </citation>
    <scope>NUCLEOTIDE SEQUENCE</scope>
    <source>
        <strain evidence="2">6C</strain>
    </source>
</reference>
<name>M2AQ66_9BACT</name>
<evidence type="ECO:0000313" key="2">
    <source>
        <dbReference type="EMBL" id="EMB19225.1"/>
    </source>
</evidence>
<feature type="region of interest" description="Disordered" evidence="1">
    <location>
        <begin position="1"/>
        <end position="25"/>
    </location>
</feature>